<dbReference type="InterPro" id="IPR011234">
    <property type="entry name" value="Fumarylacetoacetase-like_C"/>
</dbReference>
<dbReference type="SUPFAM" id="SSF56529">
    <property type="entry name" value="FAH"/>
    <property type="match status" value="1"/>
</dbReference>
<evidence type="ECO:0000256" key="7">
    <source>
        <dbReference type="ARBA" id="ARBA00022842"/>
    </source>
</evidence>
<evidence type="ECO:0000256" key="11">
    <source>
        <dbReference type="PIRSR" id="PIRSR605959-2"/>
    </source>
</evidence>
<dbReference type="Pfam" id="PF09298">
    <property type="entry name" value="FAA_hydrolase_N"/>
    <property type="match status" value="1"/>
</dbReference>
<name>A0AAJ0BWC5_9PEZI</name>
<keyword evidence="17" id="KW-1185">Reference proteome</keyword>
<evidence type="ECO:0000256" key="10">
    <source>
        <dbReference type="PIRSR" id="PIRSR605959-1"/>
    </source>
</evidence>
<evidence type="ECO:0000256" key="5">
    <source>
        <dbReference type="ARBA" id="ARBA00022801"/>
    </source>
</evidence>
<reference evidence="16" key="1">
    <citation type="submission" date="2023-06" db="EMBL/GenBank/DDBJ databases">
        <title>Genome-scale phylogeny and comparative genomics of the fungal order Sordariales.</title>
        <authorList>
            <consortium name="Lawrence Berkeley National Laboratory"/>
            <person name="Hensen N."/>
            <person name="Bonometti L."/>
            <person name="Westerberg I."/>
            <person name="Brannstrom I.O."/>
            <person name="Guillou S."/>
            <person name="Cros-Aarteil S."/>
            <person name="Calhoun S."/>
            <person name="Haridas S."/>
            <person name="Kuo A."/>
            <person name="Mondo S."/>
            <person name="Pangilinan J."/>
            <person name="Riley R."/>
            <person name="Labutti K."/>
            <person name="Andreopoulos B."/>
            <person name="Lipzen A."/>
            <person name="Chen C."/>
            <person name="Yanf M."/>
            <person name="Daum C."/>
            <person name="Ng V."/>
            <person name="Clum A."/>
            <person name="Steindorff A."/>
            <person name="Ohm R."/>
            <person name="Martin F."/>
            <person name="Silar P."/>
            <person name="Natvig D."/>
            <person name="Lalanne C."/>
            <person name="Gautier V."/>
            <person name="Ament-Velasquez S.L."/>
            <person name="Kruys A."/>
            <person name="Hutchinson M.I."/>
            <person name="Powell A.J."/>
            <person name="Barry K."/>
            <person name="Miller A.N."/>
            <person name="Grigoriev I.V."/>
            <person name="Debuchy R."/>
            <person name="Gladieux P."/>
            <person name="Thoren M.H."/>
            <person name="Johannesson H."/>
        </authorList>
    </citation>
    <scope>NUCLEOTIDE SEQUENCE</scope>
    <source>
        <strain evidence="16">8032-3</strain>
    </source>
</reference>
<evidence type="ECO:0000256" key="1">
    <source>
        <dbReference type="ARBA" id="ARBA00004782"/>
    </source>
</evidence>
<feature type="binding site" evidence="12">
    <location>
        <position position="196"/>
    </location>
    <ligand>
        <name>Ca(2+)</name>
        <dbReference type="ChEBI" id="CHEBI:29108"/>
    </ligand>
</feature>
<dbReference type="InterPro" id="IPR036462">
    <property type="entry name" value="Fumarylacetoacetase_N_sf"/>
</dbReference>
<dbReference type="GO" id="GO:0046872">
    <property type="term" value="F:metal ion binding"/>
    <property type="evidence" value="ECO:0007669"/>
    <property type="project" value="UniProtKB-UniRule"/>
</dbReference>
<keyword evidence="4 12" id="KW-0479">Metal-binding</keyword>
<evidence type="ECO:0000259" key="15">
    <source>
        <dbReference type="Pfam" id="PF09298"/>
    </source>
</evidence>
<dbReference type="InterPro" id="IPR005959">
    <property type="entry name" value="Fumarylacetoacetase"/>
</dbReference>
<accession>A0AAJ0BWC5</accession>
<evidence type="ECO:0000256" key="8">
    <source>
        <dbReference type="ARBA" id="ARBA00022878"/>
    </source>
</evidence>
<dbReference type="Proteomes" id="UP001244011">
    <property type="component" value="Unassembled WGS sequence"/>
</dbReference>
<feature type="binding site" evidence="12">
    <location>
        <position position="248"/>
    </location>
    <ligand>
        <name>Mg(2+)</name>
        <dbReference type="ChEBI" id="CHEBI:18420"/>
    </ligand>
</feature>
<sequence>MTSLDYDSHFSDSNVPFGIASSKTHQQPQAATRLGNSVLYLADLSTIGLFSAVEGLPDGVFEQQTLNEFAALPKSVHNGVRGSIQDAFRAGGLDAFPRGSVEDVSTVTMHLPVQICDFADFSCSLEHVKNAGRIIAKTDQPPPAFFNFPTVYQGRAGSVVVSGTEIERPIGQYRDKGAQDTPVVFGPSRMMDYELEFAAVVGKPLPMRQRLRATDADDHIFGFVLLNDWSARDIQAFEMVPLGPALGKSSGTTISPWIVTADALEPFKVPSLVPRNLPVPPHLDDPDNRNYSVRMQVEILTGSGPSTATVTGACDLPSSMYWTARQMAAHIASSGSALRTGDILATGTVSGAGAGARGCLLEATEGGTEPIRLRDGSTRRFLEDGDVVRMTGVAGDSSSGVGWGDSLRASGPGTRKHGCRELLAAVSSKSASRPKATWTCWPESATLNHARRPRWSCGTGVAVRPSVSP</sequence>
<dbReference type="RefSeq" id="XP_060281395.1">
    <property type="nucleotide sequence ID" value="XM_060432800.1"/>
</dbReference>
<feature type="binding site" evidence="12">
    <location>
        <position position="228"/>
    </location>
    <ligand>
        <name>Ca(2+)</name>
        <dbReference type="ChEBI" id="CHEBI:29108"/>
    </ligand>
</feature>
<feature type="domain" description="Fumarylacetoacetase N-terminal" evidence="15">
    <location>
        <begin position="14"/>
        <end position="112"/>
    </location>
</feature>
<keyword evidence="5 13" id="KW-0378">Hydrolase</keyword>
<dbReference type="Gene3D" id="2.30.30.230">
    <property type="entry name" value="Fumarylacetoacetase, N-terminal domain"/>
    <property type="match status" value="1"/>
</dbReference>
<dbReference type="Pfam" id="PF01557">
    <property type="entry name" value="FAA_hydrolase"/>
    <property type="match status" value="1"/>
</dbReference>
<feature type="binding site" evidence="11">
    <location>
        <position position="348"/>
    </location>
    <ligand>
        <name>substrate</name>
    </ligand>
</feature>
<dbReference type="GO" id="GO:1902000">
    <property type="term" value="P:homogentisate catabolic process"/>
    <property type="evidence" value="ECO:0007669"/>
    <property type="project" value="TreeGrafter"/>
</dbReference>
<evidence type="ECO:0000256" key="13">
    <source>
        <dbReference type="RuleBase" id="RU366008"/>
    </source>
</evidence>
<dbReference type="EMBL" id="MU839016">
    <property type="protein sequence ID" value="KAK1765182.1"/>
    <property type="molecule type" value="Genomic_DNA"/>
</dbReference>
<organism evidence="16 17">
    <name type="scientific">Phialemonium atrogriseum</name>
    <dbReference type="NCBI Taxonomy" id="1093897"/>
    <lineage>
        <taxon>Eukaryota</taxon>
        <taxon>Fungi</taxon>
        <taxon>Dikarya</taxon>
        <taxon>Ascomycota</taxon>
        <taxon>Pezizomycotina</taxon>
        <taxon>Sordariomycetes</taxon>
        <taxon>Sordariomycetidae</taxon>
        <taxon>Cephalothecales</taxon>
        <taxon>Cephalothecaceae</taxon>
        <taxon>Phialemonium</taxon>
    </lineage>
</organism>
<comment type="similarity">
    <text evidence="2 13">Belongs to the FAH family.</text>
</comment>
<evidence type="ECO:0000256" key="6">
    <source>
        <dbReference type="ARBA" id="ARBA00022837"/>
    </source>
</evidence>
<keyword evidence="9 13" id="KW-0585">Phenylalanine catabolism</keyword>
<keyword evidence="6 12" id="KW-0106">Calcium</keyword>
<dbReference type="GO" id="GO:0006572">
    <property type="term" value="P:L-tyrosine catabolic process"/>
    <property type="evidence" value="ECO:0007669"/>
    <property type="project" value="UniProtKB-UniRule"/>
</dbReference>
<evidence type="ECO:0000313" key="16">
    <source>
        <dbReference type="EMBL" id="KAK1765182.1"/>
    </source>
</evidence>
<evidence type="ECO:0000313" key="17">
    <source>
        <dbReference type="Proteomes" id="UP001244011"/>
    </source>
</evidence>
<dbReference type="GO" id="GO:0006559">
    <property type="term" value="P:L-phenylalanine catabolic process"/>
    <property type="evidence" value="ECO:0007669"/>
    <property type="project" value="UniProtKB-UniRule"/>
</dbReference>
<feature type="binding site" evidence="12">
    <location>
        <position position="120"/>
    </location>
    <ligand>
        <name>Ca(2+)</name>
        <dbReference type="ChEBI" id="CHEBI:29108"/>
    </ligand>
</feature>
<dbReference type="SUPFAM" id="SSF63433">
    <property type="entry name" value="Fumarylacetoacetate hydrolase, FAH, N-terminal domain"/>
    <property type="match status" value="1"/>
</dbReference>
<evidence type="ECO:0000256" key="12">
    <source>
        <dbReference type="PIRSR" id="PIRSR605959-3"/>
    </source>
</evidence>
<feature type="domain" description="Fumarylacetoacetase-like C-terminal" evidence="14">
    <location>
        <begin position="118"/>
        <end position="391"/>
    </location>
</feature>
<dbReference type="InterPro" id="IPR036663">
    <property type="entry name" value="Fumarylacetoacetase_C_sf"/>
</dbReference>
<evidence type="ECO:0000259" key="14">
    <source>
        <dbReference type="Pfam" id="PF01557"/>
    </source>
</evidence>
<dbReference type="Gene3D" id="3.90.850.10">
    <property type="entry name" value="Fumarylacetoacetase-like, C-terminal domain"/>
    <property type="match status" value="1"/>
</dbReference>
<dbReference type="EC" id="3.7.1.2" evidence="3 13"/>
<comment type="catalytic activity">
    <reaction evidence="13">
        <text>4-fumarylacetoacetate + H2O = acetoacetate + fumarate + H(+)</text>
        <dbReference type="Rhea" id="RHEA:10244"/>
        <dbReference type="ChEBI" id="CHEBI:13705"/>
        <dbReference type="ChEBI" id="CHEBI:15377"/>
        <dbReference type="ChEBI" id="CHEBI:15378"/>
        <dbReference type="ChEBI" id="CHEBI:18034"/>
        <dbReference type="ChEBI" id="CHEBI:29806"/>
        <dbReference type="EC" id="3.7.1.2"/>
    </reaction>
</comment>
<evidence type="ECO:0000256" key="3">
    <source>
        <dbReference type="ARBA" id="ARBA00012094"/>
    </source>
</evidence>
<dbReference type="GeneID" id="85315987"/>
<dbReference type="GO" id="GO:0004334">
    <property type="term" value="F:fumarylacetoacetase activity"/>
    <property type="evidence" value="ECO:0007669"/>
    <property type="project" value="UniProtKB-UniRule"/>
</dbReference>
<feature type="binding site" evidence="12">
    <location>
        <position position="228"/>
    </location>
    <ligand>
        <name>Mg(2+)</name>
        <dbReference type="ChEBI" id="CHEBI:18420"/>
    </ligand>
</feature>
<feature type="binding site" evidence="12">
    <location>
        <position position="194"/>
    </location>
    <ligand>
        <name>Ca(2+)</name>
        <dbReference type="ChEBI" id="CHEBI:29108"/>
    </ligand>
</feature>
<proteinExistence type="inferred from homology"/>
<comment type="cofactor">
    <cofactor evidence="13">
        <name>Mg(2+)</name>
        <dbReference type="ChEBI" id="CHEBI:18420"/>
    </cofactor>
    <cofactor evidence="13">
        <name>Ca(2+)</name>
        <dbReference type="ChEBI" id="CHEBI:29108"/>
    </cofactor>
</comment>
<dbReference type="PANTHER" id="PTHR43069">
    <property type="entry name" value="FUMARYLACETOACETASE"/>
    <property type="match status" value="1"/>
</dbReference>
<comment type="caution">
    <text evidence="16">The sequence shown here is derived from an EMBL/GenBank/DDBJ whole genome shotgun (WGS) entry which is preliminary data.</text>
</comment>
<keyword evidence="7 12" id="KW-0460">Magnesium</keyword>
<dbReference type="AlphaFoldDB" id="A0AAJ0BWC5"/>
<evidence type="ECO:0000256" key="2">
    <source>
        <dbReference type="ARBA" id="ARBA00010211"/>
    </source>
</evidence>
<dbReference type="PANTHER" id="PTHR43069:SF5">
    <property type="entry name" value="FUMARYLACETOACETASE"/>
    <property type="match status" value="1"/>
</dbReference>
<keyword evidence="8 13" id="KW-0828">Tyrosine catabolism</keyword>
<feature type="active site" description="Proton acceptor" evidence="10">
    <location>
        <position position="127"/>
    </location>
</feature>
<dbReference type="InterPro" id="IPR015377">
    <property type="entry name" value="Fumarylacetoacetase_N"/>
</dbReference>
<comment type="pathway">
    <text evidence="1 13">Amino-acid degradation; L-phenylalanine degradation; acetoacetate and fumarate from L-phenylalanine: step 6/6.</text>
</comment>
<feature type="binding site" evidence="12">
    <location>
        <position position="252"/>
    </location>
    <ligand>
        <name>Mg(2+)</name>
        <dbReference type="ChEBI" id="CHEBI:18420"/>
    </ligand>
</feature>
<gene>
    <name evidence="16" type="ORF">QBC33DRAFT_621398</name>
</gene>
<evidence type="ECO:0000256" key="4">
    <source>
        <dbReference type="ARBA" id="ARBA00022723"/>
    </source>
</evidence>
<feature type="binding site" evidence="11">
    <location>
        <position position="235"/>
    </location>
    <ligand>
        <name>substrate</name>
    </ligand>
</feature>
<protein>
    <recommendedName>
        <fullName evidence="3 13">Fumarylacetoacetase</fullName>
        <ecNumber evidence="3 13">3.7.1.2</ecNumber>
    </recommendedName>
    <alternativeName>
        <fullName evidence="13">Fumarylacetoacetate hydrolase</fullName>
    </alternativeName>
</protein>
<evidence type="ECO:0000256" key="9">
    <source>
        <dbReference type="ARBA" id="ARBA00023232"/>
    </source>
</evidence>